<dbReference type="EMBL" id="OD021687">
    <property type="protein sequence ID" value="CAD7419516.1"/>
    <property type="molecule type" value="Genomic_DNA"/>
</dbReference>
<protein>
    <submittedName>
        <fullName evidence="1">Uncharacterized protein</fullName>
    </submittedName>
</protein>
<gene>
    <name evidence="1" type="ORF">TPSB3V08_LOCUS13004</name>
</gene>
<dbReference type="AlphaFoldDB" id="A0A7R9HEW6"/>
<evidence type="ECO:0000313" key="1">
    <source>
        <dbReference type="EMBL" id="CAD7419516.1"/>
    </source>
</evidence>
<sequence length="272" mass="30583">MSKRVLYSLQGVTKPVFPRNELWVGDVTRRRYETSKLALRAPGRSDNRHPPGIAGSFKDTVVGLDEGRYWGGGRPCRLARGAAYVAHLLGAYSANFDVSKRFHLAPPAQKRPFTEYEVVDNTLHVSWRPSARQQSRLDREGLLGFFRFTFQLDTGGYDDVILISGGHFAQFFNPPSTLIPMSKHIIFVLSFFKHLLEAWDAVSAILERLEPSDFLTIVYHERGEPKLWGANRCTGSSMEQSLSAIVPASHDNKVRAKAFLRTGIDLYGESIL</sequence>
<organism evidence="1">
    <name type="scientific">Timema poppense</name>
    <name type="common">Walking stick</name>
    <dbReference type="NCBI Taxonomy" id="170557"/>
    <lineage>
        <taxon>Eukaryota</taxon>
        <taxon>Metazoa</taxon>
        <taxon>Ecdysozoa</taxon>
        <taxon>Arthropoda</taxon>
        <taxon>Hexapoda</taxon>
        <taxon>Insecta</taxon>
        <taxon>Pterygota</taxon>
        <taxon>Neoptera</taxon>
        <taxon>Polyneoptera</taxon>
        <taxon>Phasmatodea</taxon>
        <taxon>Timematodea</taxon>
        <taxon>Timematoidea</taxon>
        <taxon>Timematidae</taxon>
        <taxon>Timema</taxon>
    </lineage>
</organism>
<proteinExistence type="predicted"/>
<name>A0A7R9HEW6_TIMPO</name>
<reference evidence="1" key="1">
    <citation type="submission" date="2020-11" db="EMBL/GenBank/DDBJ databases">
        <authorList>
            <person name="Tran Van P."/>
        </authorList>
    </citation>
    <scope>NUCLEOTIDE SEQUENCE</scope>
</reference>
<accession>A0A7R9HEW6</accession>